<dbReference type="CDD" id="cd00143">
    <property type="entry name" value="PP2Cc"/>
    <property type="match status" value="1"/>
</dbReference>
<dbReference type="SMART" id="SM00332">
    <property type="entry name" value="PP2Cc"/>
    <property type="match status" value="1"/>
</dbReference>
<evidence type="ECO:0000313" key="3">
    <source>
        <dbReference type="Proteomes" id="UP000649617"/>
    </source>
</evidence>
<dbReference type="Pfam" id="PF00481">
    <property type="entry name" value="PP2C"/>
    <property type="match status" value="1"/>
</dbReference>
<dbReference type="GO" id="GO:0004722">
    <property type="term" value="F:protein serine/threonine phosphatase activity"/>
    <property type="evidence" value="ECO:0007669"/>
    <property type="project" value="InterPro"/>
</dbReference>
<dbReference type="EMBL" id="CAJNIZ010024592">
    <property type="protein sequence ID" value="CAE7478291.1"/>
    <property type="molecule type" value="Genomic_DNA"/>
</dbReference>
<dbReference type="Proteomes" id="UP000649617">
    <property type="component" value="Unassembled WGS sequence"/>
</dbReference>
<organism evidence="2 3">
    <name type="scientific">Symbiodinium pilosum</name>
    <name type="common">Dinoflagellate</name>
    <dbReference type="NCBI Taxonomy" id="2952"/>
    <lineage>
        <taxon>Eukaryota</taxon>
        <taxon>Sar</taxon>
        <taxon>Alveolata</taxon>
        <taxon>Dinophyceae</taxon>
        <taxon>Suessiales</taxon>
        <taxon>Symbiodiniaceae</taxon>
        <taxon>Symbiodinium</taxon>
    </lineage>
</organism>
<evidence type="ECO:0000313" key="2">
    <source>
        <dbReference type="EMBL" id="CAE7478291.1"/>
    </source>
</evidence>
<feature type="domain" description="PPM-type phosphatase" evidence="1">
    <location>
        <begin position="1"/>
        <end position="248"/>
    </location>
</feature>
<feature type="non-terminal residue" evidence="2">
    <location>
        <position position="1"/>
    </location>
</feature>
<sequence length="250" mass="27733">VGVFDGHGPFGHHVANFVQETLPRMFLQSQGFLQKEVEKALKDAFMETNQKCLEHESFDCQLSGTTATLAYISQRMLYIAHVGDSQAVVASKPKPTKGSAAPVGLEVEVLTPEHRLSQEAERQRVEASGGQVMQLEGDIPLRVFLKGKLYPGLVITRALGDKVGAEAGVSSEPAVRAVERRPEWQFLLMCSDGVWEFCDFKEAAEIIFKYPPSKAQEAAEALAREAWDRWVKEEGNVVDDITVIVCWLRS</sequence>
<accession>A0A812SDL7</accession>
<comment type="caution">
    <text evidence="2">The sequence shown here is derived from an EMBL/GenBank/DDBJ whole genome shotgun (WGS) entry which is preliminary data.</text>
</comment>
<dbReference type="OrthoDB" id="10264738at2759"/>
<keyword evidence="3" id="KW-1185">Reference proteome</keyword>
<dbReference type="InterPro" id="IPR001932">
    <property type="entry name" value="PPM-type_phosphatase-like_dom"/>
</dbReference>
<reference evidence="2" key="1">
    <citation type="submission" date="2021-02" db="EMBL/GenBank/DDBJ databases">
        <authorList>
            <person name="Dougan E. K."/>
            <person name="Rhodes N."/>
            <person name="Thang M."/>
            <person name="Chan C."/>
        </authorList>
    </citation>
    <scope>NUCLEOTIDE SEQUENCE</scope>
</reference>
<name>A0A812SDL7_SYMPI</name>
<evidence type="ECO:0000259" key="1">
    <source>
        <dbReference type="PROSITE" id="PS51746"/>
    </source>
</evidence>
<dbReference type="InterPro" id="IPR015655">
    <property type="entry name" value="PP2C"/>
</dbReference>
<dbReference type="InterPro" id="IPR036457">
    <property type="entry name" value="PPM-type-like_dom_sf"/>
</dbReference>
<dbReference type="AlphaFoldDB" id="A0A812SDL7"/>
<proteinExistence type="predicted"/>
<dbReference type="SUPFAM" id="SSF81606">
    <property type="entry name" value="PP2C-like"/>
    <property type="match status" value="1"/>
</dbReference>
<gene>
    <name evidence="2" type="ORF">SPIL2461_LOCUS12187</name>
</gene>
<protein>
    <recommendedName>
        <fullName evidence="1">PPM-type phosphatase domain-containing protein</fullName>
    </recommendedName>
</protein>
<dbReference type="PANTHER" id="PTHR47992">
    <property type="entry name" value="PROTEIN PHOSPHATASE"/>
    <property type="match status" value="1"/>
</dbReference>
<dbReference type="Gene3D" id="3.60.40.10">
    <property type="entry name" value="PPM-type phosphatase domain"/>
    <property type="match status" value="1"/>
</dbReference>
<dbReference type="PROSITE" id="PS51746">
    <property type="entry name" value="PPM_2"/>
    <property type="match status" value="1"/>
</dbReference>